<dbReference type="AlphaFoldDB" id="A0A0V8RWH4"/>
<gene>
    <name evidence="2" type="ORF">CF15_06670</name>
</gene>
<evidence type="ECO:0000313" key="2">
    <source>
        <dbReference type="EMBL" id="KSW12406.1"/>
    </source>
</evidence>
<reference evidence="2 3" key="1">
    <citation type="submission" date="2015-11" db="EMBL/GenBank/DDBJ databases">
        <title>Genome sequence of Pyrodictium occultum PL-19, a marine hyperthermophilic archaeon isolated from Volcano, Italy.</title>
        <authorList>
            <person name="Utturkar S."/>
            <person name="Huber H."/>
            <person name="Leptihn S."/>
            <person name="Brown S."/>
            <person name="Stetter K.O."/>
            <person name="Podar M."/>
        </authorList>
    </citation>
    <scope>NUCLEOTIDE SEQUENCE [LARGE SCALE GENOMIC DNA]</scope>
    <source>
        <strain evidence="2 3">PL-19</strain>
    </source>
</reference>
<dbReference type="InterPro" id="IPR032466">
    <property type="entry name" value="Metal_Hydrolase"/>
</dbReference>
<dbReference type="Gene3D" id="3.20.20.140">
    <property type="entry name" value="Metal-dependent hydrolases"/>
    <property type="match status" value="1"/>
</dbReference>
<dbReference type="InterPro" id="IPR033932">
    <property type="entry name" value="YtcJ-like"/>
</dbReference>
<evidence type="ECO:0000259" key="1">
    <source>
        <dbReference type="Pfam" id="PF07969"/>
    </source>
</evidence>
<dbReference type="SUPFAM" id="SSF51556">
    <property type="entry name" value="Metallo-dependent hydrolases"/>
    <property type="match status" value="1"/>
</dbReference>
<comment type="caution">
    <text evidence="2">The sequence shown here is derived from an EMBL/GenBank/DDBJ whole genome shotgun (WGS) entry which is preliminary data.</text>
</comment>
<protein>
    <recommendedName>
        <fullName evidence="1">Amidohydrolase 3 domain-containing protein</fullName>
    </recommendedName>
</protein>
<dbReference type="Pfam" id="PF07969">
    <property type="entry name" value="Amidohydro_3"/>
    <property type="match status" value="1"/>
</dbReference>
<proteinExistence type="predicted"/>
<dbReference type="STRING" id="2309.CF15_06670"/>
<evidence type="ECO:0000313" key="3">
    <source>
        <dbReference type="Proteomes" id="UP000053352"/>
    </source>
</evidence>
<keyword evidence="3" id="KW-1185">Reference proteome</keyword>
<dbReference type="InterPro" id="IPR013108">
    <property type="entry name" value="Amidohydro_3"/>
</dbReference>
<dbReference type="RefSeq" id="WP_058371090.1">
    <property type="nucleotide sequence ID" value="NZ_LNTB01000001.1"/>
</dbReference>
<feature type="domain" description="Amidohydrolase 3" evidence="1">
    <location>
        <begin position="66"/>
        <end position="511"/>
    </location>
</feature>
<dbReference type="InterPro" id="IPR011059">
    <property type="entry name" value="Metal-dep_hydrolase_composite"/>
</dbReference>
<organism evidence="2 3">
    <name type="scientific">Pyrodictium occultum</name>
    <dbReference type="NCBI Taxonomy" id="2309"/>
    <lineage>
        <taxon>Archaea</taxon>
        <taxon>Thermoproteota</taxon>
        <taxon>Thermoprotei</taxon>
        <taxon>Desulfurococcales</taxon>
        <taxon>Pyrodictiaceae</taxon>
        <taxon>Pyrodictium</taxon>
    </lineage>
</organism>
<dbReference type="EMBL" id="LNTB01000001">
    <property type="protein sequence ID" value="KSW12406.1"/>
    <property type="molecule type" value="Genomic_DNA"/>
</dbReference>
<name>A0A0V8RWH4_PYROC</name>
<dbReference type="OrthoDB" id="8791at2157"/>
<dbReference type="PANTHER" id="PTHR22642">
    <property type="entry name" value="IMIDAZOLONEPROPIONASE"/>
    <property type="match status" value="1"/>
</dbReference>
<dbReference type="Gene3D" id="2.30.40.10">
    <property type="entry name" value="Urease, subunit C, domain 1"/>
    <property type="match status" value="1"/>
</dbReference>
<dbReference type="Proteomes" id="UP000053352">
    <property type="component" value="Unassembled WGS sequence"/>
</dbReference>
<dbReference type="SUPFAM" id="SSF51338">
    <property type="entry name" value="Composite domain of metallo-dependent hydrolases"/>
    <property type="match status" value="1"/>
</dbReference>
<dbReference type="CDD" id="cd01300">
    <property type="entry name" value="YtcJ_like"/>
    <property type="match status" value="1"/>
</dbReference>
<dbReference type="Gene3D" id="3.10.310.70">
    <property type="match status" value="1"/>
</dbReference>
<dbReference type="GO" id="GO:0016810">
    <property type="term" value="F:hydrolase activity, acting on carbon-nitrogen (but not peptide) bonds"/>
    <property type="evidence" value="ECO:0007669"/>
    <property type="project" value="InterPro"/>
</dbReference>
<dbReference type="PANTHER" id="PTHR22642:SF2">
    <property type="entry name" value="PROTEIN LONG AFTER FAR-RED 3"/>
    <property type="match status" value="1"/>
</dbReference>
<sequence>MPGGSCPVVFTAERIYTGFKPTRYVEALALHGGRVVYAGYAAEAARVAREIAGATGCGRPRVMEAGGVALPGFVDAHLHVAGLGAAKYSIDLTDVESMEELLEKVAREAGRFTGWVLGRGWDQERLGGWPTRYELDEAVGDKPVVLLRVCGHAAALNTRAMKLLGLLDSDSPLVDRGCDGKPTGIVFEELAAKAYREAVRSIDPVQLVLEGASEALRNGVTMAGAMDVDAHGFQGLVLAWRLGLLAIRLRVYLSSELFTQLDRVGAVPALGDEMLRVAGVKAYMDGSLGARTAWLREPYSDDPGARGRRLLSAGELARLAERARRWGLDLAVHAIGDAAVEEALRGMAAAGCRCRIEHASLAPPDLIERMASLGVRAAVQPRFLASDYWAAERLGPRRARWLYPFRSMLSAGVALGFSSDAPVEPVNPLEGVHAAVTRGSLAEYSREEALDVETALHLYTAGSAMVLGETRAGCLEPGCYADIAVLDRDPLEVDVEELPGLRVEETLVAGELAWSRR</sequence>
<accession>A0A0V8RWH4</accession>